<protein>
    <submittedName>
        <fullName evidence="1">Uncharacterized protein</fullName>
    </submittedName>
</protein>
<comment type="caution">
    <text evidence="1">The sequence shown here is derived from an EMBL/GenBank/DDBJ whole genome shotgun (WGS) entry which is preliminary data.</text>
</comment>
<proteinExistence type="predicted"/>
<dbReference type="Proteomes" id="UP001057402">
    <property type="component" value="Chromosome 11"/>
</dbReference>
<evidence type="ECO:0000313" key="1">
    <source>
        <dbReference type="EMBL" id="KAI4311592.1"/>
    </source>
</evidence>
<sequence>MDSRDSIHPHHPHHPNHHHHHHHHGMVVVGSNPPAYLTPGNSSHGVMPPGGGANSGGGLMQPGFPFNSLSDHHHQHQQQQQQQQHHPGLEAGGVFRGSGGGSGFSIESERKKRGRPRKYTPEGNIALGLGPSGTGGGGGGGGGGHFDGTSTPGSADMPVKKQRGRPPGVGKKQLNALGAGGIGFTPHVILVKAGEDIASKITSFTQQGPRTVCILSANGAVSNVTLRQPAMSVGTVSYEGRFEIISISGSFLFSEDDGDRSRNESIIVSLAGSDGRVLGGIVAGLLIAAGPVQVIVGSFIADGKKQKSSAVKSEPASFPGQGQGLNSQMLNFSAAAAAAAGSPSSHGGSGDSSDENGDSPVNQHSSGLFNYPRQQGGHGIHMYHHLWAGQASQ</sequence>
<reference evidence="2" key="1">
    <citation type="journal article" date="2023" name="Front. Plant Sci.">
        <title>Chromosomal-level genome assembly of Melastoma candidum provides insights into trichome evolution.</title>
        <authorList>
            <person name="Zhong Y."/>
            <person name="Wu W."/>
            <person name="Sun C."/>
            <person name="Zou P."/>
            <person name="Liu Y."/>
            <person name="Dai S."/>
            <person name="Zhou R."/>
        </authorList>
    </citation>
    <scope>NUCLEOTIDE SEQUENCE [LARGE SCALE GENOMIC DNA]</scope>
</reference>
<keyword evidence="2" id="KW-1185">Reference proteome</keyword>
<dbReference type="EMBL" id="CM042890">
    <property type="protein sequence ID" value="KAI4311592.1"/>
    <property type="molecule type" value="Genomic_DNA"/>
</dbReference>
<evidence type="ECO:0000313" key="2">
    <source>
        <dbReference type="Proteomes" id="UP001057402"/>
    </source>
</evidence>
<gene>
    <name evidence="1" type="ORF">MLD38_036476</name>
</gene>
<name>A0ACB9LL00_9MYRT</name>
<organism evidence="1 2">
    <name type="scientific">Melastoma candidum</name>
    <dbReference type="NCBI Taxonomy" id="119954"/>
    <lineage>
        <taxon>Eukaryota</taxon>
        <taxon>Viridiplantae</taxon>
        <taxon>Streptophyta</taxon>
        <taxon>Embryophyta</taxon>
        <taxon>Tracheophyta</taxon>
        <taxon>Spermatophyta</taxon>
        <taxon>Magnoliopsida</taxon>
        <taxon>eudicotyledons</taxon>
        <taxon>Gunneridae</taxon>
        <taxon>Pentapetalae</taxon>
        <taxon>rosids</taxon>
        <taxon>malvids</taxon>
        <taxon>Myrtales</taxon>
        <taxon>Melastomataceae</taxon>
        <taxon>Melastomatoideae</taxon>
        <taxon>Melastomateae</taxon>
        <taxon>Melastoma</taxon>
    </lineage>
</organism>
<accession>A0ACB9LL00</accession>